<dbReference type="EMBL" id="AKHW03000533">
    <property type="protein sequence ID" value="KYO46142.1"/>
    <property type="molecule type" value="Genomic_DNA"/>
</dbReference>
<name>A0A151PAT0_ALLMI</name>
<reference evidence="1 2" key="1">
    <citation type="journal article" date="2012" name="Genome Biol.">
        <title>Sequencing three crocodilian genomes to illuminate the evolution of archosaurs and amniotes.</title>
        <authorList>
            <person name="St John J.A."/>
            <person name="Braun E.L."/>
            <person name="Isberg S.R."/>
            <person name="Miles L.G."/>
            <person name="Chong A.Y."/>
            <person name="Gongora J."/>
            <person name="Dalzell P."/>
            <person name="Moran C."/>
            <person name="Bed'hom B."/>
            <person name="Abzhanov A."/>
            <person name="Burgess S.C."/>
            <person name="Cooksey A.M."/>
            <person name="Castoe T.A."/>
            <person name="Crawford N.G."/>
            <person name="Densmore L.D."/>
            <person name="Drew J.C."/>
            <person name="Edwards S.V."/>
            <person name="Faircloth B.C."/>
            <person name="Fujita M.K."/>
            <person name="Greenwold M.J."/>
            <person name="Hoffmann F.G."/>
            <person name="Howard J.M."/>
            <person name="Iguchi T."/>
            <person name="Janes D.E."/>
            <person name="Khan S.Y."/>
            <person name="Kohno S."/>
            <person name="de Koning A.J."/>
            <person name="Lance S.L."/>
            <person name="McCarthy F.M."/>
            <person name="McCormack J.E."/>
            <person name="Merchant M.E."/>
            <person name="Peterson D.G."/>
            <person name="Pollock D.D."/>
            <person name="Pourmand N."/>
            <person name="Raney B.J."/>
            <person name="Roessler K.A."/>
            <person name="Sanford J.R."/>
            <person name="Sawyer R.H."/>
            <person name="Schmidt C.J."/>
            <person name="Triplett E.W."/>
            <person name="Tuberville T.D."/>
            <person name="Venegas-Anaya M."/>
            <person name="Howard J.T."/>
            <person name="Jarvis E.D."/>
            <person name="Guillette L.J.Jr."/>
            <person name="Glenn T.C."/>
            <person name="Green R.E."/>
            <person name="Ray D.A."/>
        </authorList>
    </citation>
    <scope>NUCLEOTIDE SEQUENCE [LARGE SCALE GENOMIC DNA]</scope>
    <source>
        <strain evidence="1">KSC_2009_1</strain>
    </source>
</reference>
<keyword evidence="2" id="KW-1185">Reference proteome</keyword>
<gene>
    <name evidence="1" type="ORF">Y1Q_0021700</name>
</gene>
<protein>
    <submittedName>
        <fullName evidence="1">Uncharacterized protein</fullName>
    </submittedName>
</protein>
<accession>A0A151PAT0</accession>
<evidence type="ECO:0000313" key="1">
    <source>
        <dbReference type="EMBL" id="KYO46142.1"/>
    </source>
</evidence>
<sequence length="69" mass="8108">MPHFTISMILLESKENPFLKKLAIMNWRNRNILFVAWPDLLQYDQYHESSTQTATMEISQEGETTQSGF</sequence>
<dbReference type="AlphaFoldDB" id="A0A151PAT0"/>
<evidence type="ECO:0000313" key="2">
    <source>
        <dbReference type="Proteomes" id="UP000050525"/>
    </source>
</evidence>
<proteinExistence type="predicted"/>
<comment type="caution">
    <text evidence="1">The sequence shown here is derived from an EMBL/GenBank/DDBJ whole genome shotgun (WGS) entry which is preliminary data.</text>
</comment>
<dbReference type="Proteomes" id="UP000050525">
    <property type="component" value="Unassembled WGS sequence"/>
</dbReference>
<organism evidence="1 2">
    <name type="scientific">Alligator mississippiensis</name>
    <name type="common">American alligator</name>
    <dbReference type="NCBI Taxonomy" id="8496"/>
    <lineage>
        <taxon>Eukaryota</taxon>
        <taxon>Metazoa</taxon>
        <taxon>Chordata</taxon>
        <taxon>Craniata</taxon>
        <taxon>Vertebrata</taxon>
        <taxon>Euteleostomi</taxon>
        <taxon>Archelosauria</taxon>
        <taxon>Archosauria</taxon>
        <taxon>Crocodylia</taxon>
        <taxon>Alligatoridae</taxon>
        <taxon>Alligatorinae</taxon>
        <taxon>Alligator</taxon>
    </lineage>
</organism>